<dbReference type="PANTHER" id="PTHR37164:SF1">
    <property type="entry name" value="BACTERIOHEMERYTHRIN"/>
    <property type="match status" value="1"/>
</dbReference>
<keyword evidence="2" id="KW-0561">Oxygen transport</keyword>
<evidence type="ECO:0000313" key="6">
    <source>
        <dbReference type="EMBL" id="PZT48364.1"/>
    </source>
</evidence>
<evidence type="ECO:0000256" key="3">
    <source>
        <dbReference type="ARBA" id="ARBA00022723"/>
    </source>
</evidence>
<organism evidence="6 7">
    <name type="scientific">Helicobacter valdiviensis</name>
    <dbReference type="NCBI Taxonomy" id="1458358"/>
    <lineage>
        <taxon>Bacteria</taxon>
        <taxon>Pseudomonadati</taxon>
        <taxon>Campylobacterota</taxon>
        <taxon>Epsilonproteobacteria</taxon>
        <taxon>Campylobacterales</taxon>
        <taxon>Helicobacteraceae</taxon>
        <taxon>Helicobacter</taxon>
    </lineage>
</organism>
<dbReference type="PANTHER" id="PTHR37164">
    <property type="entry name" value="BACTERIOHEMERYTHRIN"/>
    <property type="match status" value="1"/>
</dbReference>
<dbReference type="EMBL" id="NBIU01000008">
    <property type="protein sequence ID" value="PZT48364.1"/>
    <property type="molecule type" value="Genomic_DNA"/>
</dbReference>
<dbReference type="AlphaFoldDB" id="A0A2W6MUZ9"/>
<proteinExistence type="inferred from homology"/>
<keyword evidence="3" id="KW-0479">Metal-binding</keyword>
<dbReference type="InterPro" id="IPR016131">
    <property type="entry name" value="Haemerythrin_Fe_BS"/>
</dbReference>
<dbReference type="PROSITE" id="PS00550">
    <property type="entry name" value="HEMERYTHRINS"/>
    <property type="match status" value="1"/>
</dbReference>
<comment type="caution">
    <text evidence="6">The sequence shown here is derived from an EMBL/GenBank/DDBJ whole genome shotgun (WGS) entry which is preliminary data.</text>
</comment>
<evidence type="ECO:0000259" key="5">
    <source>
        <dbReference type="Pfam" id="PF01814"/>
    </source>
</evidence>
<dbReference type="GO" id="GO:0046872">
    <property type="term" value="F:metal ion binding"/>
    <property type="evidence" value="ECO:0007669"/>
    <property type="project" value="UniProtKB-KW"/>
</dbReference>
<evidence type="ECO:0000256" key="1">
    <source>
        <dbReference type="ARBA" id="ARBA00010587"/>
    </source>
</evidence>
<dbReference type="SUPFAM" id="SSF47188">
    <property type="entry name" value="Hemerythrin-like"/>
    <property type="match status" value="1"/>
</dbReference>
<name>A0A2W6MUZ9_9HELI</name>
<dbReference type="GO" id="GO:0005344">
    <property type="term" value="F:oxygen carrier activity"/>
    <property type="evidence" value="ECO:0007669"/>
    <property type="project" value="UniProtKB-KW"/>
</dbReference>
<evidence type="ECO:0000256" key="2">
    <source>
        <dbReference type="ARBA" id="ARBA00022621"/>
    </source>
</evidence>
<dbReference type="CDD" id="cd12107">
    <property type="entry name" value="Hemerythrin"/>
    <property type="match status" value="1"/>
</dbReference>
<dbReference type="RefSeq" id="WP_111229529.1">
    <property type="nucleotide sequence ID" value="NZ_NBIU01000008.1"/>
</dbReference>
<evidence type="ECO:0000256" key="4">
    <source>
        <dbReference type="ARBA" id="ARBA00023004"/>
    </source>
</evidence>
<dbReference type="NCBIfam" id="TIGR02481">
    <property type="entry name" value="hemeryth_dom"/>
    <property type="match status" value="1"/>
</dbReference>
<dbReference type="NCBIfam" id="NF033749">
    <property type="entry name" value="bact_hemeryth"/>
    <property type="match status" value="1"/>
</dbReference>
<keyword evidence="7" id="KW-1185">Reference proteome</keyword>
<keyword evidence="4" id="KW-0408">Iron</keyword>
<comment type="similarity">
    <text evidence="1">Belongs to the hemerythrin family.</text>
</comment>
<dbReference type="InterPro" id="IPR035938">
    <property type="entry name" value="Hemerythrin-like_sf"/>
</dbReference>
<protein>
    <recommendedName>
        <fullName evidence="5">Hemerythrin-like domain-containing protein</fullName>
    </recommendedName>
</protein>
<sequence length="206" mass="24135">MIKWSNTFSVHNEKVDAQHKMLFAIANRVFLLANRQATANEIKEVLKRFFDYMAVHFKEEEKYMEKIGYPKLEEHKSIHNAITKQMFSIVKEATSLNEVKEKLNVVARKWLLEHILKEDMKVEKYRRDAIVANSEVCDLVPELLNNIDNLDEYDIVEEGEEIDGFYYTCACPNKIHDVPDDIHYRIAKGASFRCKACQKALVYKTN</sequence>
<dbReference type="Pfam" id="PF01814">
    <property type="entry name" value="Hemerythrin"/>
    <property type="match status" value="1"/>
</dbReference>
<dbReference type="Gene3D" id="1.20.120.50">
    <property type="entry name" value="Hemerythrin-like"/>
    <property type="match status" value="1"/>
</dbReference>
<keyword evidence="2" id="KW-0813">Transport</keyword>
<dbReference type="Proteomes" id="UP000249746">
    <property type="component" value="Unassembled WGS sequence"/>
</dbReference>
<dbReference type="InterPro" id="IPR012827">
    <property type="entry name" value="Hemerythrin_metal-bd"/>
</dbReference>
<reference evidence="6 7" key="1">
    <citation type="submission" date="2017-03" db="EMBL/GenBank/DDBJ databases">
        <title>Genomic and clinical evidence uncovers the enterohepatic species Helicobacter valdiviensis as a potential human intestinal pathogen.</title>
        <authorList>
            <person name="Fresia P."/>
            <person name="Jara R."/>
            <person name="Sierra R."/>
            <person name="Ferres I."/>
            <person name="Greif G."/>
            <person name="Iraola G."/>
            <person name="Collado L."/>
        </authorList>
    </citation>
    <scope>NUCLEOTIDE SEQUENCE [LARGE SCALE GENOMIC DNA]</scope>
    <source>
        <strain evidence="6 7">WBE14</strain>
    </source>
</reference>
<feature type="domain" description="Hemerythrin-like" evidence="5">
    <location>
        <begin position="13"/>
        <end position="122"/>
    </location>
</feature>
<accession>A0A2W6MUZ9</accession>
<evidence type="ECO:0000313" key="7">
    <source>
        <dbReference type="Proteomes" id="UP000249746"/>
    </source>
</evidence>
<gene>
    <name evidence="6" type="ORF">B6S12_04000</name>
</gene>
<dbReference type="InterPro" id="IPR012312">
    <property type="entry name" value="Hemerythrin-like"/>
</dbReference>
<dbReference type="OrthoDB" id="9774644at2"/>
<dbReference type="InterPro" id="IPR050669">
    <property type="entry name" value="Hemerythrin"/>
</dbReference>